<comment type="caution">
    <text evidence="2">The sequence shown here is derived from an EMBL/GenBank/DDBJ whole genome shotgun (WGS) entry which is preliminary data.</text>
</comment>
<sequence length="109" mass="12283">MSGCFVRDCSISNSETHTHTYFLPSLFANTHNDIVFIQALILTLPLPHQDDLLAELEELEQEELDEKLLNTGESVAELPEVPTGNLARVERKKKEEEDDEMAELAAWAS</sequence>
<proteinExistence type="predicted"/>
<keyword evidence="3" id="KW-1185">Reference proteome</keyword>
<dbReference type="AlphaFoldDB" id="A0A5B7I463"/>
<feature type="region of interest" description="Disordered" evidence="1">
    <location>
        <begin position="82"/>
        <end position="109"/>
    </location>
</feature>
<reference evidence="2 3" key="1">
    <citation type="submission" date="2019-05" db="EMBL/GenBank/DDBJ databases">
        <title>Another draft genome of Portunus trituberculatus and its Hox gene families provides insights of decapod evolution.</title>
        <authorList>
            <person name="Jeong J.-H."/>
            <person name="Song I."/>
            <person name="Kim S."/>
            <person name="Choi T."/>
            <person name="Kim D."/>
            <person name="Ryu S."/>
            <person name="Kim W."/>
        </authorList>
    </citation>
    <scope>NUCLEOTIDE SEQUENCE [LARGE SCALE GENOMIC DNA]</scope>
    <source>
        <tissue evidence="2">Muscle</tissue>
    </source>
</reference>
<evidence type="ECO:0000313" key="2">
    <source>
        <dbReference type="EMBL" id="MPC80181.1"/>
    </source>
</evidence>
<evidence type="ECO:0000256" key="1">
    <source>
        <dbReference type="SAM" id="MobiDB-lite"/>
    </source>
</evidence>
<organism evidence="2 3">
    <name type="scientific">Portunus trituberculatus</name>
    <name type="common">Swimming crab</name>
    <name type="synonym">Neptunus trituberculatus</name>
    <dbReference type="NCBI Taxonomy" id="210409"/>
    <lineage>
        <taxon>Eukaryota</taxon>
        <taxon>Metazoa</taxon>
        <taxon>Ecdysozoa</taxon>
        <taxon>Arthropoda</taxon>
        <taxon>Crustacea</taxon>
        <taxon>Multicrustacea</taxon>
        <taxon>Malacostraca</taxon>
        <taxon>Eumalacostraca</taxon>
        <taxon>Eucarida</taxon>
        <taxon>Decapoda</taxon>
        <taxon>Pleocyemata</taxon>
        <taxon>Brachyura</taxon>
        <taxon>Eubrachyura</taxon>
        <taxon>Portunoidea</taxon>
        <taxon>Portunidae</taxon>
        <taxon>Portuninae</taxon>
        <taxon>Portunus</taxon>
    </lineage>
</organism>
<name>A0A5B7I463_PORTR</name>
<accession>A0A5B7I463</accession>
<dbReference type="EMBL" id="VSRR010053276">
    <property type="protein sequence ID" value="MPC80181.1"/>
    <property type="molecule type" value="Genomic_DNA"/>
</dbReference>
<dbReference type="Proteomes" id="UP000324222">
    <property type="component" value="Unassembled WGS sequence"/>
</dbReference>
<protein>
    <submittedName>
        <fullName evidence="2">Uncharacterized protein</fullName>
    </submittedName>
</protein>
<gene>
    <name evidence="2" type="ORF">E2C01_074751</name>
</gene>
<evidence type="ECO:0000313" key="3">
    <source>
        <dbReference type="Proteomes" id="UP000324222"/>
    </source>
</evidence>